<evidence type="ECO:0000259" key="7">
    <source>
        <dbReference type="SMART" id="SM00198"/>
    </source>
</evidence>
<evidence type="ECO:0000256" key="2">
    <source>
        <dbReference type="ARBA" id="ARBA00009923"/>
    </source>
</evidence>
<evidence type="ECO:0000256" key="5">
    <source>
        <dbReference type="ARBA" id="ARBA00068306"/>
    </source>
</evidence>
<accession>D1FPS4</accession>
<dbReference type="PANTHER" id="PTHR10334">
    <property type="entry name" value="CYSTEINE-RICH SECRETORY PROTEIN-RELATED"/>
    <property type="match status" value="1"/>
</dbReference>
<dbReference type="SMART" id="SM00198">
    <property type="entry name" value="SCP"/>
    <property type="match status" value="1"/>
</dbReference>
<evidence type="ECO:0000256" key="1">
    <source>
        <dbReference type="ARBA" id="ARBA00004613"/>
    </source>
</evidence>
<dbReference type="InterPro" id="IPR035940">
    <property type="entry name" value="CAP_sf"/>
</dbReference>
<reference evidence="8" key="1">
    <citation type="submission" date="2009-10" db="EMBL/GenBank/DDBJ databases">
        <title>An Insight into the Sialotranscriptome of Simulium nigrimanum, a Black Fly Associated with Fogo Selvagem in South America.</title>
        <authorList>
            <person name="Ribeiro J.M.C."/>
            <person name="Valenzuela J.G."/>
            <person name="Pham V.M."/>
            <person name="Kleeman L."/>
            <person name="Barbian K.D."/>
            <person name="Favreau A.J."/>
            <person name="Eaton D.P."/>
            <person name="Aoki V."/>
            <person name="Hans-Filho G."/>
            <person name="Rivitti E.A."/>
            <person name="Diaz L.A."/>
        </authorList>
    </citation>
    <scope>NUCLEOTIDE SEQUENCE</scope>
    <source>
        <tissue evidence="8">Salivary glands</tissue>
    </source>
</reference>
<keyword evidence="4 6" id="KW-0732">Signal</keyword>
<name>D1FPS4_SIMNI</name>
<dbReference type="SUPFAM" id="SSF55797">
    <property type="entry name" value="PR-1-like"/>
    <property type="match status" value="1"/>
</dbReference>
<proteinExistence type="evidence at transcript level"/>
<dbReference type="Pfam" id="PF00188">
    <property type="entry name" value="CAP"/>
    <property type="match status" value="1"/>
</dbReference>
<comment type="similarity">
    <text evidence="2">Belongs to the CRISP family.</text>
</comment>
<keyword evidence="3" id="KW-0964">Secreted</keyword>
<dbReference type="PIRSF" id="PIRSF038921">
    <property type="entry name" value="P14a"/>
    <property type="match status" value="1"/>
</dbReference>
<evidence type="ECO:0000256" key="6">
    <source>
        <dbReference type="SAM" id="SignalP"/>
    </source>
</evidence>
<dbReference type="InterPro" id="IPR034763">
    <property type="entry name" value="P14a_insect"/>
</dbReference>
<dbReference type="FunFam" id="3.40.33.10:FF:000007">
    <property type="entry name" value="Venom allergen"/>
    <property type="match status" value="1"/>
</dbReference>
<feature type="domain" description="SCP" evidence="7">
    <location>
        <begin position="64"/>
        <end position="230"/>
    </location>
</feature>
<evidence type="ECO:0000256" key="4">
    <source>
        <dbReference type="ARBA" id="ARBA00022729"/>
    </source>
</evidence>
<dbReference type="InterPro" id="IPR001283">
    <property type="entry name" value="CRISP-related"/>
</dbReference>
<dbReference type="GO" id="GO:0005576">
    <property type="term" value="C:extracellular region"/>
    <property type="evidence" value="ECO:0007669"/>
    <property type="project" value="UniProtKB-SubCell"/>
</dbReference>
<dbReference type="Gene3D" id="3.40.33.10">
    <property type="entry name" value="CAP"/>
    <property type="match status" value="1"/>
</dbReference>
<dbReference type="AlphaFoldDB" id="D1FPS4"/>
<dbReference type="PRINTS" id="PR00838">
    <property type="entry name" value="V5ALLERGEN"/>
</dbReference>
<evidence type="ECO:0000256" key="3">
    <source>
        <dbReference type="ARBA" id="ARBA00022525"/>
    </source>
</evidence>
<dbReference type="EMBL" id="EZ419824">
    <property type="protein sequence ID" value="ACZ28179.1"/>
    <property type="molecule type" value="mRNA"/>
</dbReference>
<dbReference type="InterPro" id="IPR014044">
    <property type="entry name" value="CAP_dom"/>
</dbReference>
<dbReference type="InterPro" id="IPR002413">
    <property type="entry name" value="V5_allergen-like"/>
</dbReference>
<protein>
    <recommendedName>
        <fullName evidence="5">Venom allergen-1</fullName>
    </recommendedName>
</protein>
<sequence>MKSICVLVGFLVLELTQVYGQDVTKNYCGDELCQPEKRPHIACQNNNDFVASCPRDRELVPMSTKRKNLLLMLHNRMRNKVALGKQKGYKQAKRMPILQWDDELAYLAELNVKTCKFAHDSCRNTMKYRSAGQNLAYSAHSDAHKPLAEELKKMMRAFYDEQKDANMTYIRSYHNHDKGKQIGHFTQLVSDRTTRVGCAISRYTEWNTDYNMDMKTLLLACDYSFTNIWEKHVYEEGTAGSGCKSGKHPVYKGLCNTSENVNPYENFFAWWLPQNQNRG</sequence>
<feature type="signal peptide" evidence="6">
    <location>
        <begin position="1"/>
        <end position="20"/>
    </location>
</feature>
<evidence type="ECO:0000313" key="8">
    <source>
        <dbReference type="EMBL" id="ACZ28179.1"/>
    </source>
</evidence>
<organism evidence="8">
    <name type="scientific">Simulium nigrimanum</name>
    <name type="common">Black fly</name>
    <dbReference type="NCBI Taxonomy" id="683695"/>
    <lineage>
        <taxon>Eukaryota</taxon>
        <taxon>Metazoa</taxon>
        <taxon>Ecdysozoa</taxon>
        <taxon>Arthropoda</taxon>
        <taxon>Hexapoda</taxon>
        <taxon>Insecta</taxon>
        <taxon>Pterygota</taxon>
        <taxon>Neoptera</taxon>
        <taxon>Endopterygota</taxon>
        <taxon>Diptera</taxon>
        <taxon>Nematocera</taxon>
        <taxon>Chironomoidea</taxon>
        <taxon>Simuliidae</taxon>
        <taxon>Simulium</taxon>
    </lineage>
</organism>
<comment type="subcellular location">
    <subcellularLocation>
        <location evidence="1">Secreted</location>
    </subcellularLocation>
</comment>
<feature type="chain" id="PRO_5003022375" description="Venom allergen-1" evidence="6">
    <location>
        <begin position="21"/>
        <end position="279"/>
    </location>
</feature>
<dbReference type="CDD" id="cd05380">
    <property type="entry name" value="CAP_euk"/>
    <property type="match status" value="1"/>
</dbReference>